<dbReference type="AlphaFoldDB" id="A0A5J4WHR8"/>
<evidence type="ECO:0000313" key="2">
    <source>
        <dbReference type="Proteomes" id="UP000324800"/>
    </source>
</evidence>
<organism evidence="1 2">
    <name type="scientific">Streblomastix strix</name>
    <dbReference type="NCBI Taxonomy" id="222440"/>
    <lineage>
        <taxon>Eukaryota</taxon>
        <taxon>Metamonada</taxon>
        <taxon>Preaxostyla</taxon>
        <taxon>Oxymonadida</taxon>
        <taxon>Streblomastigidae</taxon>
        <taxon>Streblomastix</taxon>
    </lineage>
</organism>
<reference evidence="1 2" key="1">
    <citation type="submission" date="2019-03" db="EMBL/GenBank/DDBJ databases">
        <title>Single cell metagenomics reveals metabolic interactions within the superorganism composed of flagellate Streblomastix strix and complex community of Bacteroidetes bacteria on its surface.</title>
        <authorList>
            <person name="Treitli S.C."/>
            <person name="Kolisko M."/>
            <person name="Husnik F."/>
            <person name="Keeling P."/>
            <person name="Hampl V."/>
        </authorList>
    </citation>
    <scope>NUCLEOTIDE SEQUENCE [LARGE SCALE GENOMIC DNA]</scope>
    <source>
        <strain evidence="1">ST1C</strain>
    </source>
</reference>
<evidence type="ECO:0008006" key="3">
    <source>
        <dbReference type="Google" id="ProtNLM"/>
    </source>
</evidence>
<gene>
    <name evidence="1" type="ORF">EZS28_010567</name>
</gene>
<evidence type="ECO:0000313" key="1">
    <source>
        <dbReference type="EMBL" id="KAA6393905.1"/>
    </source>
</evidence>
<accession>A0A5J4WHR8</accession>
<dbReference type="OrthoDB" id="408511at2759"/>
<dbReference type="Proteomes" id="UP000324800">
    <property type="component" value="Unassembled WGS sequence"/>
</dbReference>
<comment type="caution">
    <text evidence="1">The sequence shown here is derived from an EMBL/GenBank/DDBJ whole genome shotgun (WGS) entry which is preliminary data.</text>
</comment>
<proteinExistence type="predicted"/>
<name>A0A5J4WHR8_9EUKA</name>
<protein>
    <recommendedName>
        <fullName evidence="3">TM2 domain-containing protein</fullName>
    </recommendedName>
</protein>
<dbReference type="EMBL" id="SNRW01002103">
    <property type="protein sequence ID" value="KAA6393905.1"/>
    <property type="molecule type" value="Genomic_DNA"/>
</dbReference>
<sequence length="221" mass="25259">MSQPQPVLLVASSTIQQTPDFRNPNNYDIQQFSSNIRATFENGIPAWGENQFSSSKAFLAWFLCCFGCSGMQRVYLGDIFLGICCCLTGGFCGWGQLIDLCLIQSVLEEQNAEIRSRVNQRFHERMRNNQQFQANAFQIGQGQYITYPQMSNNGVYPSQYDYAYQAPNTQIQYIQPQQVGYQQPIVNTGPNTIYAQQQSGYNQPVYQQQQYKNAFPPPYVQ</sequence>